<feature type="compositionally biased region" description="Polar residues" evidence="1">
    <location>
        <begin position="85"/>
        <end position="95"/>
    </location>
</feature>
<name>A0AAV9I955_9RHOD</name>
<comment type="caution">
    <text evidence="2">The sequence shown here is derived from an EMBL/GenBank/DDBJ whole genome shotgun (WGS) entry which is preliminary data.</text>
</comment>
<sequence>MDPWLKALQLHRQRRKRLEENSVDQEATLGDRNYEDEDKKTSSHRYGTTIERPSLYDETEPFAFEKRSYVKKRRKYKDFYDRQTFKSQGNGSTSRENGKSVVESSYKNSPENAQEASFKNDNYLENGSSTKRDKLEHYEKTDTVCNAGEQVNSSNRTEKEKIDSEPPKEASLAEEQQKLLEELRRIEEELEKARAEITS</sequence>
<accession>A0AAV9I955</accession>
<dbReference type="EMBL" id="JANCYU010000020">
    <property type="protein sequence ID" value="KAK4523761.1"/>
    <property type="molecule type" value="Genomic_DNA"/>
</dbReference>
<evidence type="ECO:0000313" key="3">
    <source>
        <dbReference type="Proteomes" id="UP001300502"/>
    </source>
</evidence>
<proteinExistence type="predicted"/>
<feature type="compositionally biased region" description="Basic and acidic residues" evidence="1">
    <location>
        <begin position="130"/>
        <end position="142"/>
    </location>
</feature>
<feature type="region of interest" description="Disordered" evidence="1">
    <location>
        <begin position="80"/>
        <end position="174"/>
    </location>
</feature>
<keyword evidence="3" id="KW-1185">Reference proteome</keyword>
<dbReference type="Proteomes" id="UP001300502">
    <property type="component" value="Unassembled WGS sequence"/>
</dbReference>
<dbReference type="AlphaFoldDB" id="A0AAV9I955"/>
<feature type="region of interest" description="Disordered" evidence="1">
    <location>
        <begin position="13"/>
        <end position="52"/>
    </location>
</feature>
<protein>
    <submittedName>
        <fullName evidence="2">Uncharacterized protein</fullName>
    </submittedName>
</protein>
<feature type="compositionally biased region" description="Polar residues" evidence="1">
    <location>
        <begin position="102"/>
        <end position="129"/>
    </location>
</feature>
<evidence type="ECO:0000256" key="1">
    <source>
        <dbReference type="SAM" id="MobiDB-lite"/>
    </source>
</evidence>
<reference evidence="2 3" key="1">
    <citation type="submission" date="2022-07" db="EMBL/GenBank/DDBJ databases">
        <title>Genome-wide signatures of adaptation to extreme environments.</title>
        <authorList>
            <person name="Cho C.H."/>
            <person name="Yoon H.S."/>
        </authorList>
    </citation>
    <scope>NUCLEOTIDE SEQUENCE [LARGE SCALE GENOMIC DNA]</scope>
    <source>
        <strain evidence="2 3">108.79 E11</strain>
    </source>
</reference>
<organism evidence="2 3">
    <name type="scientific">Galdieria yellowstonensis</name>
    <dbReference type="NCBI Taxonomy" id="3028027"/>
    <lineage>
        <taxon>Eukaryota</taxon>
        <taxon>Rhodophyta</taxon>
        <taxon>Bangiophyceae</taxon>
        <taxon>Galdieriales</taxon>
        <taxon>Galdieriaceae</taxon>
        <taxon>Galdieria</taxon>
    </lineage>
</organism>
<feature type="compositionally biased region" description="Basic and acidic residues" evidence="1">
    <location>
        <begin position="156"/>
        <end position="168"/>
    </location>
</feature>
<evidence type="ECO:0000313" key="2">
    <source>
        <dbReference type="EMBL" id="KAK4523761.1"/>
    </source>
</evidence>
<gene>
    <name evidence="2" type="ORF">GAYE_SCF00G1657</name>
</gene>